<sequence length="94" mass="10785">MNQLFVVCGGREKKHCCVHATSAENGQCSPLLMPIDVVVIFLILTVPNAKRYLTLKEAIQRLFEGHTDDDEQSYILLFCQKLQKLVMKKEMIIF</sequence>
<evidence type="ECO:0000313" key="2">
    <source>
        <dbReference type="Proteomes" id="UP000499080"/>
    </source>
</evidence>
<dbReference type="Proteomes" id="UP000499080">
    <property type="component" value="Unassembled WGS sequence"/>
</dbReference>
<comment type="caution">
    <text evidence="1">The sequence shown here is derived from an EMBL/GenBank/DDBJ whole genome shotgun (WGS) entry which is preliminary data.</text>
</comment>
<reference evidence="1 2" key="1">
    <citation type="journal article" date="2019" name="Sci. Rep.">
        <title>Orb-weaving spider Araneus ventricosus genome elucidates the spidroin gene catalogue.</title>
        <authorList>
            <person name="Kono N."/>
            <person name="Nakamura H."/>
            <person name="Ohtoshi R."/>
            <person name="Moran D.A.P."/>
            <person name="Shinohara A."/>
            <person name="Yoshida Y."/>
            <person name="Fujiwara M."/>
            <person name="Mori M."/>
            <person name="Tomita M."/>
            <person name="Arakawa K."/>
        </authorList>
    </citation>
    <scope>NUCLEOTIDE SEQUENCE [LARGE SCALE GENOMIC DNA]</scope>
</reference>
<accession>A0A4Y2LNQ9</accession>
<organism evidence="1 2">
    <name type="scientific">Araneus ventricosus</name>
    <name type="common">Orbweaver spider</name>
    <name type="synonym">Epeira ventricosa</name>
    <dbReference type="NCBI Taxonomy" id="182803"/>
    <lineage>
        <taxon>Eukaryota</taxon>
        <taxon>Metazoa</taxon>
        <taxon>Ecdysozoa</taxon>
        <taxon>Arthropoda</taxon>
        <taxon>Chelicerata</taxon>
        <taxon>Arachnida</taxon>
        <taxon>Araneae</taxon>
        <taxon>Araneomorphae</taxon>
        <taxon>Entelegynae</taxon>
        <taxon>Araneoidea</taxon>
        <taxon>Araneidae</taxon>
        <taxon>Araneus</taxon>
    </lineage>
</organism>
<gene>
    <name evidence="1" type="ORF">AVEN_259398_1</name>
</gene>
<keyword evidence="2" id="KW-1185">Reference proteome</keyword>
<dbReference type="AlphaFoldDB" id="A0A4Y2LNQ9"/>
<name>A0A4Y2LNQ9_ARAVE</name>
<evidence type="ECO:0000313" key="1">
    <source>
        <dbReference type="EMBL" id="GBN15196.1"/>
    </source>
</evidence>
<dbReference type="EMBL" id="BGPR01005996">
    <property type="protein sequence ID" value="GBN15196.1"/>
    <property type="molecule type" value="Genomic_DNA"/>
</dbReference>
<proteinExistence type="predicted"/>
<protein>
    <submittedName>
        <fullName evidence="1">Uncharacterized protein</fullName>
    </submittedName>
</protein>